<dbReference type="AlphaFoldDB" id="A0A8W8JGR5"/>
<sequence>MQTSIPYWAGKEAVKRPGGKDLNLGVDITWKGVRGLYWKDLDKLISDEIENQPHPGVMVIHAGSNDLTAAGNTALRFSHEIQCTLYRYNVMLPKTLLILSTLLPRLYWHVAILGKGGAKIYLKRRKFKNHIKAKLTEVIRLNDGRSRVGKVLEEFGVFKPKTIIRIGYCHGHFLSIKEDKNEPLMATLEDEIGQNMNEGVRYFKDVLFVESEICVASLVWNLTLLEAEHRLYPIN</sequence>
<protein>
    <submittedName>
        <fullName evidence="1">Uncharacterized protein</fullName>
    </submittedName>
</protein>
<evidence type="ECO:0000313" key="1">
    <source>
        <dbReference type="EnsemblMetazoa" id="G19286.1:cds"/>
    </source>
</evidence>
<dbReference type="EnsemblMetazoa" id="G19286.1">
    <property type="protein sequence ID" value="G19286.1:cds"/>
    <property type="gene ID" value="G19286"/>
</dbReference>
<dbReference type="InterPro" id="IPR036514">
    <property type="entry name" value="SGNH_hydro_sf"/>
</dbReference>
<dbReference type="SUPFAM" id="SSF52266">
    <property type="entry name" value="SGNH hydrolase"/>
    <property type="match status" value="1"/>
</dbReference>
<reference evidence="1" key="1">
    <citation type="submission" date="2022-08" db="UniProtKB">
        <authorList>
            <consortium name="EnsemblMetazoa"/>
        </authorList>
    </citation>
    <scope>IDENTIFICATION</scope>
    <source>
        <strain evidence="1">05x7-T-G4-1.051#20</strain>
    </source>
</reference>
<keyword evidence="2" id="KW-1185">Reference proteome</keyword>
<dbReference type="Gene3D" id="3.40.50.1110">
    <property type="entry name" value="SGNH hydrolase"/>
    <property type="match status" value="1"/>
</dbReference>
<name>A0A8W8JGR5_MAGGI</name>
<dbReference type="Proteomes" id="UP000005408">
    <property type="component" value="Unassembled WGS sequence"/>
</dbReference>
<accession>A0A8W8JGR5</accession>
<evidence type="ECO:0000313" key="2">
    <source>
        <dbReference type="Proteomes" id="UP000005408"/>
    </source>
</evidence>
<proteinExistence type="predicted"/>
<organism evidence="1 2">
    <name type="scientific">Magallana gigas</name>
    <name type="common">Pacific oyster</name>
    <name type="synonym">Crassostrea gigas</name>
    <dbReference type="NCBI Taxonomy" id="29159"/>
    <lineage>
        <taxon>Eukaryota</taxon>
        <taxon>Metazoa</taxon>
        <taxon>Spiralia</taxon>
        <taxon>Lophotrochozoa</taxon>
        <taxon>Mollusca</taxon>
        <taxon>Bivalvia</taxon>
        <taxon>Autobranchia</taxon>
        <taxon>Pteriomorphia</taxon>
        <taxon>Ostreida</taxon>
        <taxon>Ostreoidea</taxon>
        <taxon>Ostreidae</taxon>
        <taxon>Magallana</taxon>
    </lineage>
</organism>